<dbReference type="PRINTS" id="PR00455">
    <property type="entry name" value="HTHTETR"/>
</dbReference>
<dbReference type="PANTHER" id="PTHR30055">
    <property type="entry name" value="HTH-TYPE TRANSCRIPTIONAL REGULATOR RUTR"/>
    <property type="match status" value="1"/>
</dbReference>
<feature type="region of interest" description="Disordered" evidence="6">
    <location>
        <begin position="1"/>
        <end position="21"/>
    </location>
</feature>
<evidence type="ECO:0000256" key="2">
    <source>
        <dbReference type="ARBA" id="ARBA00023015"/>
    </source>
</evidence>
<dbReference type="InterPro" id="IPR001647">
    <property type="entry name" value="HTH_TetR"/>
</dbReference>
<gene>
    <name evidence="8" type="ORF">GCM10010211_68800</name>
</gene>
<evidence type="ECO:0000313" key="9">
    <source>
        <dbReference type="Proteomes" id="UP000654471"/>
    </source>
</evidence>
<dbReference type="Proteomes" id="UP000654471">
    <property type="component" value="Unassembled WGS sequence"/>
</dbReference>
<dbReference type="RefSeq" id="WP_189306739.1">
    <property type="nucleotide sequence ID" value="NZ_BMRP01000040.1"/>
</dbReference>
<dbReference type="InterPro" id="IPR036271">
    <property type="entry name" value="Tet_transcr_reg_TetR-rel_C_sf"/>
</dbReference>
<evidence type="ECO:0000256" key="4">
    <source>
        <dbReference type="ARBA" id="ARBA00023163"/>
    </source>
</evidence>
<protein>
    <submittedName>
        <fullName evidence="8">TetR family transcriptional regulator</fullName>
    </submittedName>
</protein>
<dbReference type="PROSITE" id="PS50977">
    <property type="entry name" value="HTH_TETR_2"/>
    <property type="match status" value="1"/>
</dbReference>
<sequence>MPTTPEQASARHAAPQRVTARRGRTRRRLLDAALEVFAETGFGRSTVEQICERAGYTRGAFYSNFVSLDELFLAMWEERSARMLDDLRAALADVPSAPPREAVQAALAAIPVEDAWYRVSAEFTAHALRNPSLRDVVVAREQAIQDTVLPVVVAALERAGRRVADPAALGHALVAVHDGTAVQVLLEPDAAAVHERRAALFLNVLDAYSTPAPPDRPPTAPPTSPS</sequence>
<dbReference type="PANTHER" id="PTHR30055:SF241">
    <property type="entry name" value="TRANSCRIPTIONAL REGULATORY PROTEIN"/>
    <property type="match status" value="1"/>
</dbReference>
<evidence type="ECO:0000256" key="5">
    <source>
        <dbReference type="PROSITE-ProRule" id="PRU00335"/>
    </source>
</evidence>
<keyword evidence="1" id="KW-0678">Repressor</keyword>
<reference evidence="9" key="1">
    <citation type="journal article" date="2019" name="Int. J. Syst. Evol. Microbiol.">
        <title>The Global Catalogue of Microorganisms (GCM) 10K type strain sequencing project: providing services to taxonomists for standard genome sequencing and annotation.</title>
        <authorList>
            <consortium name="The Broad Institute Genomics Platform"/>
            <consortium name="The Broad Institute Genome Sequencing Center for Infectious Disease"/>
            <person name="Wu L."/>
            <person name="Ma J."/>
        </authorList>
    </citation>
    <scope>NUCLEOTIDE SEQUENCE [LARGE SCALE GENOMIC DNA]</scope>
    <source>
        <strain evidence="9">JCM 3399</strain>
    </source>
</reference>
<evidence type="ECO:0000256" key="6">
    <source>
        <dbReference type="SAM" id="MobiDB-lite"/>
    </source>
</evidence>
<dbReference type="Gene3D" id="1.10.357.10">
    <property type="entry name" value="Tetracycline Repressor, domain 2"/>
    <property type="match status" value="1"/>
</dbReference>
<dbReference type="Pfam" id="PF00440">
    <property type="entry name" value="TetR_N"/>
    <property type="match status" value="1"/>
</dbReference>
<dbReference type="SUPFAM" id="SSF46689">
    <property type="entry name" value="Homeodomain-like"/>
    <property type="match status" value="1"/>
</dbReference>
<feature type="domain" description="HTH tetR-type" evidence="7">
    <location>
        <begin position="23"/>
        <end position="83"/>
    </location>
</feature>
<evidence type="ECO:0000259" key="7">
    <source>
        <dbReference type="PROSITE" id="PS50977"/>
    </source>
</evidence>
<dbReference type="SUPFAM" id="SSF48498">
    <property type="entry name" value="Tetracyclin repressor-like, C-terminal domain"/>
    <property type="match status" value="1"/>
</dbReference>
<dbReference type="InterPro" id="IPR050109">
    <property type="entry name" value="HTH-type_TetR-like_transc_reg"/>
</dbReference>
<evidence type="ECO:0000256" key="1">
    <source>
        <dbReference type="ARBA" id="ARBA00022491"/>
    </source>
</evidence>
<keyword evidence="2" id="KW-0805">Transcription regulation</keyword>
<feature type="DNA-binding region" description="H-T-H motif" evidence="5">
    <location>
        <begin position="46"/>
        <end position="65"/>
    </location>
</feature>
<proteinExistence type="predicted"/>
<dbReference type="EMBL" id="BMRP01000040">
    <property type="protein sequence ID" value="GGU92284.1"/>
    <property type="molecule type" value="Genomic_DNA"/>
</dbReference>
<name>A0ABQ2VKK8_9ACTN</name>
<keyword evidence="9" id="KW-1185">Reference proteome</keyword>
<keyword evidence="3 5" id="KW-0238">DNA-binding</keyword>
<dbReference type="Pfam" id="PF13977">
    <property type="entry name" value="TetR_C_6"/>
    <property type="match status" value="1"/>
</dbReference>
<organism evidence="8 9">
    <name type="scientific">Streptomyces albospinus</name>
    <dbReference type="NCBI Taxonomy" id="285515"/>
    <lineage>
        <taxon>Bacteria</taxon>
        <taxon>Bacillati</taxon>
        <taxon>Actinomycetota</taxon>
        <taxon>Actinomycetes</taxon>
        <taxon>Kitasatosporales</taxon>
        <taxon>Streptomycetaceae</taxon>
        <taxon>Streptomyces</taxon>
    </lineage>
</organism>
<keyword evidence="4" id="KW-0804">Transcription</keyword>
<comment type="caution">
    <text evidence="8">The sequence shown here is derived from an EMBL/GenBank/DDBJ whole genome shotgun (WGS) entry which is preliminary data.</text>
</comment>
<dbReference type="InterPro" id="IPR039538">
    <property type="entry name" value="BetI_C"/>
</dbReference>
<accession>A0ABQ2VKK8</accession>
<evidence type="ECO:0000256" key="3">
    <source>
        <dbReference type="ARBA" id="ARBA00023125"/>
    </source>
</evidence>
<dbReference type="InterPro" id="IPR009057">
    <property type="entry name" value="Homeodomain-like_sf"/>
</dbReference>
<evidence type="ECO:0000313" key="8">
    <source>
        <dbReference type="EMBL" id="GGU92284.1"/>
    </source>
</evidence>